<dbReference type="Proteomes" id="UP000531216">
    <property type="component" value="Unassembled WGS sequence"/>
</dbReference>
<comment type="caution">
    <text evidence="2">The sequence shown here is derived from an EMBL/GenBank/DDBJ whole genome shotgun (WGS) entry which is preliminary data.</text>
</comment>
<feature type="compositionally biased region" description="Polar residues" evidence="1">
    <location>
        <begin position="1"/>
        <end position="10"/>
    </location>
</feature>
<evidence type="ECO:0000313" key="3">
    <source>
        <dbReference type="Proteomes" id="UP000531216"/>
    </source>
</evidence>
<evidence type="ECO:0000256" key="1">
    <source>
        <dbReference type="SAM" id="MobiDB-lite"/>
    </source>
</evidence>
<gene>
    <name evidence="2" type="ORF">GGR05_004449</name>
</gene>
<dbReference type="RefSeq" id="WP_090966670.1">
    <property type="nucleotide sequence ID" value="NZ_CP181348.1"/>
</dbReference>
<accession>A0A7W6BZX4</accession>
<name>A0A7W6BZX4_9HYPH</name>
<dbReference type="OrthoDB" id="9793825at2"/>
<protein>
    <submittedName>
        <fullName evidence="2">Uncharacterized protein</fullName>
    </submittedName>
</protein>
<organism evidence="2 3">
    <name type="scientific">Aureimonas phyllosphaerae</name>
    <dbReference type="NCBI Taxonomy" id="1166078"/>
    <lineage>
        <taxon>Bacteria</taxon>
        <taxon>Pseudomonadati</taxon>
        <taxon>Pseudomonadota</taxon>
        <taxon>Alphaproteobacteria</taxon>
        <taxon>Hyphomicrobiales</taxon>
        <taxon>Aurantimonadaceae</taxon>
        <taxon>Aureimonas</taxon>
    </lineage>
</organism>
<evidence type="ECO:0000313" key="2">
    <source>
        <dbReference type="EMBL" id="MBB3938278.1"/>
    </source>
</evidence>
<keyword evidence="3" id="KW-1185">Reference proteome</keyword>
<sequence length="116" mass="12139">MPGAFTSGTNDFAHAGSPDDGDVAQAYERAYPDGFADQVCEALAGTVPDRADPAAIGRAVADVVSRPPGWRPLQIHVDPASDGAVVTFAVTDRVREQFLDRIGLLPLLRPAQSPAA</sequence>
<proteinExistence type="predicted"/>
<dbReference type="EMBL" id="JACIDO010000025">
    <property type="protein sequence ID" value="MBB3938278.1"/>
    <property type="molecule type" value="Genomic_DNA"/>
</dbReference>
<dbReference type="Gene3D" id="3.40.50.720">
    <property type="entry name" value="NAD(P)-binding Rossmann-like Domain"/>
    <property type="match status" value="1"/>
</dbReference>
<feature type="region of interest" description="Disordered" evidence="1">
    <location>
        <begin position="1"/>
        <end position="23"/>
    </location>
</feature>
<reference evidence="2 3" key="1">
    <citation type="submission" date="2020-08" db="EMBL/GenBank/DDBJ databases">
        <title>Genomic Encyclopedia of Type Strains, Phase IV (KMG-IV): sequencing the most valuable type-strain genomes for metagenomic binning, comparative biology and taxonomic classification.</title>
        <authorList>
            <person name="Goeker M."/>
        </authorList>
    </citation>
    <scope>NUCLEOTIDE SEQUENCE [LARGE SCALE GENOMIC DNA]</scope>
    <source>
        <strain evidence="2 3">DSM 25024</strain>
    </source>
</reference>
<dbReference type="AlphaFoldDB" id="A0A7W6BZX4"/>